<dbReference type="Pfam" id="PF00459">
    <property type="entry name" value="Inositol_P"/>
    <property type="match status" value="1"/>
</dbReference>
<protein>
    <recommendedName>
        <fullName evidence="3">fructose-bisphosphatase</fullName>
        <ecNumber evidence="3">3.1.3.11</ecNumber>
    </recommendedName>
</protein>
<gene>
    <name evidence="10" type="ORF">R6Y96_08225</name>
</gene>
<keyword evidence="11" id="KW-1185">Reference proteome</keyword>
<accession>A0AAX4FTP4</accession>
<keyword evidence="5 10" id="KW-0378">Hydrolase</keyword>
<dbReference type="SUPFAM" id="SSF56655">
    <property type="entry name" value="Carbohydrate phosphatase"/>
    <property type="match status" value="1"/>
</dbReference>
<dbReference type="GO" id="GO:0042132">
    <property type="term" value="F:fructose 1,6-bisphosphate 1-phosphatase activity"/>
    <property type="evidence" value="ECO:0007669"/>
    <property type="project" value="UniProtKB-EC"/>
</dbReference>
<feature type="binding site" evidence="9">
    <location>
        <position position="68"/>
    </location>
    <ligand>
        <name>Mg(2+)</name>
        <dbReference type="ChEBI" id="CHEBI:18420"/>
        <label>1</label>
        <note>catalytic</note>
    </ligand>
</feature>
<dbReference type="EC" id="3.1.3.11" evidence="3"/>
<reference evidence="10 11" key="1">
    <citation type="submission" date="2023-10" db="EMBL/GenBank/DDBJ databases">
        <title>The complete genome sequence of Methanoculleus receptaculi DSM 18860.</title>
        <authorList>
            <person name="Lai S.-J."/>
            <person name="You Y.-T."/>
            <person name="Chen S.-C."/>
        </authorList>
    </citation>
    <scope>NUCLEOTIDE SEQUENCE [LARGE SCALE GENOMIC DNA]</scope>
    <source>
        <strain evidence="10 11">DSM 18860</strain>
    </source>
</reference>
<evidence type="ECO:0000256" key="2">
    <source>
        <dbReference type="ARBA" id="ARBA00001946"/>
    </source>
</evidence>
<dbReference type="GO" id="GO:0046872">
    <property type="term" value="F:metal ion binding"/>
    <property type="evidence" value="ECO:0007669"/>
    <property type="project" value="UniProtKB-KW"/>
</dbReference>
<dbReference type="PANTHER" id="PTHR20854">
    <property type="entry name" value="INOSITOL MONOPHOSPHATASE"/>
    <property type="match status" value="1"/>
</dbReference>
<dbReference type="RefSeq" id="WP_318620815.1">
    <property type="nucleotide sequence ID" value="NZ_CP137642.1"/>
</dbReference>
<comment type="similarity">
    <text evidence="8">Belongs to the inositol monophosphatase superfamily. FBPase class 4 family.</text>
</comment>
<evidence type="ECO:0000256" key="1">
    <source>
        <dbReference type="ARBA" id="ARBA00001273"/>
    </source>
</evidence>
<dbReference type="Gene3D" id="3.30.540.10">
    <property type="entry name" value="Fructose-1,6-Bisphosphatase, subunit A, domain 1"/>
    <property type="match status" value="1"/>
</dbReference>
<sequence>MRRFIRACDDLAAAVRDAVAGMIGTPEAGDYVRMGADGTPTKKIDQVAEDIVVDYLADHPLCQRLISEELGCAAMGGNRGTIFLDPVDGTYNAVVGIPFYAISIAYAADGMVTAGYVQNLATGETFHAIRGEGAFRNGRPIHVSNVSRLEESAMSVYGGRKSDPAPIQRIDRTIRRCRLLGASALELCYVGCGRIEGFVDLRGTLRVTDAAAGMLICKEAGGMVSDPGGGEVVFPDDVSAGRRLVATNGILHSRLIEYLKGNRT</sequence>
<keyword evidence="4 9" id="KW-0479">Metal-binding</keyword>
<feature type="binding site" evidence="9">
    <location>
        <position position="209"/>
    </location>
    <ligand>
        <name>Mg(2+)</name>
        <dbReference type="ChEBI" id="CHEBI:18420"/>
        <label>1</label>
        <note>catalytic</note>
    </ligand>
</feature>
<dbReference type="AlphaFoldDB" id="A0AAX4FTP4"/>
<proteinExistence type="inferred from homology"/>
<keyword evidence="7" id="KW-0119">Carbohydrate metabolism</keyword>
<evidence type="ECO:0000256" key="8">
    <source>
        <dbReference type="ARBA" id="ARBA00038103"/>
    </source>
</evidence>
<comment type="catalytic activity">
    <reaction evidence="1">
        <text>beta-D-fructose 1,6-bisphosphate + H2O = beta-D-fructose 6-phosphate + phosphate</text>
        <dbReference type="Rhea" id="RHEA:11064"/>
        <dbReference type="ChEBI" id="CHEBI:15377"/>
        <dbReference type="ChEBI" id="CHEBI:32966"/>
        <dbReference type="ChEBI" id="CHEBI:43474"/>
        <dbReference type="ChEBI" id="CHEBI:57634"/>
        <dbReference type="EC" id="3.1.3.11"/>
    </reaction>
</comment>
<dbReference type="EMBL" id="CP137642">
    <property type="protein sequence ID" value="WOX57283.1"/>
    <property type="molecule type" value="Genomic_DNA"/>
</dbReference>
<dbReference type="InterPro" id="IPR000760">
    <property type="entry name" value="Inositol_monophosphatase-like"/>
</dbReference>
<dbReference type="PRINTS" id="PR00377">
    <property type="entry name" value="IMPHPHTASES"/>
</dbReference>
<evidence type="ECO:0000256" key="4">
    <source>
        <dbReference type="ARBA" id="ARBA00022723"/>
    </source>
</evidence>
<dbReference type="Proteomes" id="UP001305652">
    <property type="component" value="Chromosome"/>
</dbReference>
<dbReference type="FunFam" id="3.40.190.80:FF:000020">
    <property type="entry name" value="Fructose-1,6-bisphosphatase/inositol-1-monophosphatase"/>
    <property type="match status" value="1"/>
</dbReference>
<feature type="binding site" evidence="9">
    <location>
        <position position="88"/>
    </location>
    <ligand>
        <name>Mg(2+)</name>
        <dbReference type="ChEBI" id="CHEBI:18420"/>
        <label>1</label>
        <note>catalytic</note>
    </ligand>
</feature>
<evidence type="ECO:0000256" key="9">
    <source>
        <dbReference type="PIRSR" id="PIRSR600760-2"/>
    </source>
</evidence>
<evidence type="ECO:0000256" key="6">
    <source>
        <dbReference type="ARBA" id="ARBA00022842"/>
    </source>
</evidence>
<dbReference type="NCBIfam" id="NF009321">
    <property type="entry name" value="PRK12676.1"/>
    <property type="match status" value="1"/>
</dbReference>
<evidence type="ECO:0000256" key="7">
    <source>
        <dbReference type="ARBA" id="ARBA00023277"/>
    </source>
</evidence>
<keyword evidence="6 9" id="KW-0460">Magnesium</keyword>
<dbReference type="GeneID" id="85733136"/>
<name>A0AAX4FTP4_9EURY</name>
<comment type="cofactor">
    <cofactor evidence="2 9">
        <name>Mg(2+)</name>
        <dbReference type="ChEBI" id="CHEBI:18420"/>
    </cofactor>
</comment>
<dbReference type="PANTHER" id="PTHR20854:SF4">
    <property type="entry name" value="INOSITOL-1-MONOPHOSPHATASE-RELATED"/>
    <property type="match status" value="1"/>
</dbReference>
<dbReference type="GO" id="GO:0008934">
    <property type="term" value="F:inositol monophosphate 1-phosphatase activity"/>
    <property type="evidence" value="ECO:0007669"/>
    <property type="project" value="TreeGrafter"/>
</dbReference>
<dbReference type="GO" id="GO:0006020">
    <property type="term" value="P:inositol metabolic process"/>
    <property type="evidence" value="ECO:0007669"/>
    <property type="project" value="TreeGrafter"/>
</dbReference>
<dbReference type="GO" id="GO:0007165">
    <property type="term" value="P:signal transduction"/>
    <property type="evidence" value="ECO:0007669"/>
    <property type="project" value="TreeGrafter"/>
</dbReference>
<organism evidence="10 11">
    <name type="scientific">Methanoculleus receptaculi</name>
    <dbReference type="NCBI Taxonomy" id="394967"/>
    <lineage>
        <taxon>Archaea</taxon>
        <taxon>Methanobacteriati</taxon>
        <taxon>Methanobacteriota</taxon>
        <taxon>Stenosarchaea group</taxon>
        <taxon>Methanomicrobia</taxon>
        <taxon>Methanomicrobiales</taxon>
        <taxon>Methanomicrobiaceae</taxon>
        <taxon>Methanoculleus</taxon>
    </lineage>
</organism>
<evidence type="ECO:0000313" key="10">
    <source>
        <dbReference type="EMBL" id="WOX57283.1"/>
    </source>
</evidence>
<evidence type="ECO:0000256" key="5">
    <source>
        <dbReference type="ARBA" id="ARBA00022801"/>
    </source>
</evidence>
<feature type="binding site" evidence="9">
    <location>
        <position position="85"/>
    </location>
    <ligand>
        <name>Mg(2+)</name>
        <dbReference type="ChEBI" id="CHEBI:18420"/>
        <label>1</label>
        <note>catalytic</note>
    </ligand>
</feature>
<evidence type="ECO:0000313" key="11">
    <source>
        <dbReference type="Proteomes" id="UP001305652"/>
    </source>
</evidence>
<dbReference type="KEGG" id="mrc:R6Y96_08225"/>
<evidence type="ECO:0000256" key="3">
    <source>
        <dbReference type="ARBA" id="ARBA00013093"/>
    </source>
</evidence>
<dbReference type="Gene3D" id="3.40.190.80">
    <property type="match status" value="1"/>
</dbReference>